<keyword evidence="2" id="KW-1185">Reference proteome</keyword>
<name>A0A2G9UP44_TELCI</name>
<accession>A0A2G9UP44</accession>
<evidence type="ECO:0000313" key="2">
    <source>
        <dbReference type="Proteomes" id="UP000230423"/>
    </source>
</evidence>
<organism evidence="1 2">
    <name type="scientific">Teladorsagia circumcincta</name>
    <name type="common">Brown stomach worm</name>
    <name type="synonym">Ostertagia circumcincta</name>
    <dbReference type="NCBI Taxonomy" id="45464"/>
    <lineage>
        <taxon>Eukaryota</taxon>
        <taxon>Metazoa</taxon>
        <taxon>Ecdysozoa</taxon>
        <taxon>Nematoda</taxon>
        <taxon>Chromadorea</taxon>
        <taxon>Rhabditida</taxon>
        <taxon>Rhabditina</taxon>
        <taxon>Rhabditomorpha</taxon>
        <taxon>Strongyloidea</taxon>
        <taxon>Trichostrongylidae</taxon>
        <taxon>Teladorsagia</taxon>
    </lineage>
</organism>
<gene>
    <name evidence="1" type="ORF">TELCIR_06035</name>
</gene>
<sequence>MDRIRLFVFSPISVYPVFMKMAEMHLNTLRLAELSGVRKVEKVEERDGPRGKTMLTFKTPVVHTWRDSVLQKVLAIRSRMLKEDVDDIDDNVDELIEAVEAEDAYDDLA</sequence>
<reference evidence="1 2" key="1">
    <citation type="submission" date="2015-09" db="EMBL/GenBank/DDBJ databases">
        <title>Draft genome of the parasitic nematode Teladorsagia circumcincta isolate WARC Sus (inbred).</title>
        <authorList>
            <person name="Mitreva M."/>
        </authorList>
    </citation>
    <scope>NUCLEOTIDE SEQUENCE [LARGE SCALE GENOMIC DNA]</scope>
    <source>
        <strain evidence="1 2">S</strain>
    </source>
</reference>
<dbReference type="AlphaFoldDB" id="A0A2G9UP44"/>
<dbReference type="EMBL" id="KZ345784">
    <property type="protein sequence ID" value="PIO72041.1"/>
    <property type="molecule type" value="Genomic_DNA"/>
</dbReference>
<evidence type="ECO:0000313" key="1">
    <source>
        <dbReference type="EMBL" id="PIO72041.1"/>
    </source>
</evidence>
<dbReference type="OrthoDB" id="5876600at2759"/>
<protein>
    <submittedName>
        <fullName evidence="1">Uncharacterized protein</fullName>
    </submittedName>
</protein>
<proteinExistence type="predicted"/>
<dbReference type="Proteomes" id="UP000230423">
    <property type="component" value="Unassembled WGS sequence"/>
</dbReference>